<dbReference type="KEGG" id="dsy:DSY3650"/>
<dbReference type="GO" id="GO:0004062">
    <property type="term" value="F:aryl sulfotransferase activity"/>
    <property type="evidence" value="ECO:0007669"/>
    <property type="project" value="InterPro"/>
</dbReference>
<organism evidence="1 2">
    <name type="scientific">Desulfitobacterium hafniense (strain Y51)</name>
    <dbReference type="NCBI Taxonomy" id="138119"/>
    <lineage>
        <taxon>Bacteria</taxon>
        <taxon>Bacillati</taxon>
        <taxon>Bacillota</taxon>
        <taxon>Clostridia</taxon>
        <taxon>Eubacteriales</taxon>
        <taxon>Desulfitobacteriaceae</taxon>
        <taxon>Desulfitobacterium</taxon>
    </lineage>
</organism>
<dbReference type="InterPro" id="IPR053143">
    <property type="entry name" value="Arylsulfate_ST"/>
</dbReference>
<gene>
    <name evidence="1" type="ordered locus">DSY3650</name>
</gene>
<keyword evidence="2" id="KW-1185">Reference proteome</keyword>
<dbReference type="AlphaFoldDB" id="Q24RA3"/>
<protein>
    <recommendedName>
        <fullName evidence="3">Thioredoxin</fullName>
    </recommendedName>
</protein>
<dbReference type="HOGENOM" id="CLU_032299_0_0_9"/>
<reference evidence="1 2" key="1">
    <citation type="journal article" date="2006" name="J. Bacteriol.">
        <title>Complete genome sequence of the dehalorespiring bacterium Desulfitobacterium hafniense Y51 and comparison with Dehalococcoides ethenogenes 195.</title>
        <authorList>
            <person name="Nonaka H."/>
            <person name="Keresztes G."/>
            <person name="Shinoda Y."/>
            <person name="Ikenaga Y."/>
            <person name="Abe M."/>
            <person name="Naito K."/>
            <person name="Inatomi K."/>
            <person name="Furukawa K."/>
            <person name="Inui M."/>
            <person name="Yukawa H."/>
        </authorList>
    </citation>
    <scope>NUCLEOTIDE SEQUENCE [LARGE SCALE GENOMIC DNA]</scope>
    <source>
        <strain evidence="1 2">Y51</strain>
    </source>
</reference>
<dbReference type="Pfam" id="PF05935">
    <property type="entry name" value="Arylsulfotrans"/>
    <property type="match status" value="1"/>
</dbReference>
<dbReference type="InterPro" id="IPR010262">
    <property type="entry name" value="Arylsulfotransferase_bact"/>
</dbReference>
<dbReference type="EMBL" id="AP008230">
    <property type="protein sequence ID" value="BAE85439.1"/>
    <property type="molecule type" value="Genomic_DNA"/>
</dbReference>
<dbReference type="PANTHER" id="PTHR35340">
    <property type="entry name" value="PQQ ENZYME REPEAT PROTEIN-RELATED"/>
    <property type="match status" value="1"/>
</dbReference>
<name>Q24RA3_DESHY</name>
<dbReference type="Proteomes" id="UP000001946">
    <property type="component" value="Chromosome"/>
</dbReference>
<dbReference type="PANTHER" id="PTHR35340:SF5">
    <property type="entry name" value="ASST-DOMAIN-CONTAINING PROTEIN"/>
    <property type="match status" value="1"/>
</dbReference>
<evidence type="ECO:0000313" key="1">
    <source>
        <dbReference type="EMBL" id="BAE85439.1"/>
    </source>
</evidence>
<accession>Q24RA3</accession>
<dbReference type="STRING" id="138119.DSY3650"/>
<evidence type="ECO:0008006" key="3">
    <source>
        <dbReference type="Google" id="ProtNLM"/>
    </source>
</evidence>
<dbReference type="eggNOG" id="COG0526">
    <property type="taxonomic scope" value="Bacteria"/>
</dbReference>
<sequence length="498" mass="56186">MVEMGQPFVHPTGVTIYNPEKCFNGYTIMQAPGLGCVLIDMNGNVVRVFKDLHGFPNKLLPGGYVMGSRGRRNGKFGYQDQIDLVQVDWDGQVVWEFAKKEYIEDEGEKPQWMARQHHDYQREGNPVGYYVPGMECKTNSGNTLILSHQNCYHKKISDKQLLDDVIIEVDWDGNIVWEWHAVDHFHEYGFSAAAKLALYRNPNMHEAGGGMGDWMHINSASILGPNKWYDKGDERFHPDNMIWDAREANIMAIISKETGKVVWKMGPDFAQDKKLRKIGQIIGQHHVHMIPQGLPGAGNILIFDNGGWAGYGAPNNVSKDGTKVDMADRSRVLELNPVTMEVVWQLKASELMDYGQPGISDYRFYSPLTSGAQRLPNGNTLITEGCGGRFFEVTRMKEVVWEFISPFNANPATIYYRAYRYPYSYVPQLPEPQETPVPMLDIRKFRVPGAASCEVQHVVGVEGTIGYPAMQQACVAAADQDLSLKDDDDEDDLFARSF</sequence>
<proteinExistence type="predicted"/>
<evidence type="ECO:0000313" key="2">
    <source>
        <dbReference type="Proteomes" id="UP000001946"/>
    </source>
</evidence>